<feature type="transmembrane region" description="Helical" evidence="6">
    <location>
        <begin position="44"/>
        <end position="63"/>
    </location>
</feature>
<dbReference type="NCBIfam" id="TIGR00374">
    <property type="entry name" value="flippase-like domain"/>
    <property type="match status" value="1"/>
</dbReference>
<reference evidence="7 8" key="1">
    <citation type="submission" date="2020-06" db="EMBL/GenBank/DDBJ databases">
        <title>Interaction of electrochemicaly active bacteria, Geobacter bremensis R4 on different carbon anode.</title>
        <authorList>
            <person name="Meng L."/>
            <person name="Yoshida N."/>
        </authorList>
    </citation>
    <scope>NUCLEOTIDE SEQUENCE [LARGE SCALE GENOMIC DNA]</scope>
    <source>
        <strain evidence="7 8">R4</strain>
    </source>
</reference>
<dbReference type="PANTHER" id="PTHR39087">
    <property type="entry name" value="UPF0104 MEMBRANE PROTEIN MJ1595"/>
    <property type="match status" value="1"/>
</dbReference>
<evidence type="ECO:0000256" key="2">
    <source>
        <dbReference type="ARBA" id="ARBA00022475"/>
    </source>
</evidence>
<dbReference type="EMBL" id="AP023213">
    <property type="protein sequence ID" value="BCG46903.1"/>
    <property type="molecule type" value="Genomic_DNA"/>
</dbReference>
<evidence type="ECO:0000256" key="1">
    <source>
        <dbReference type="ARBA" id="ARBA00004651"/>
    </source>
</evidence>
<dbReference type="PANTHER" id="PTHR39087:SF2">
    <property type="entry name" value="UPF0104 MEMBRANE PROTEIN MJ1595"/>
    <property type="match status" value="1"/>
</dbReference>
<keyword evidence="2" id="KW-1003">Cell membrane</keyword>
<feature type="transmembrane region" description="Helical" evidence="6">
    <location>
        <begin position="116"/>
        <end position="142"/>
    </location>
</feature>
<keyword evidence="3 6" id="KW-0812">Transmembrane</keyword>
<dbReference type="KEGG" id="gbn:GEOBRER4_16530"/>
<proteinExistence type="predicted"/>
<dbReference type="Proteomes" id="UP000515472">
    <property type="component" value="Chromosome"/>
</dbReference>
<accession>A0A6S6LZA5</accession>
<keyword evidence="4 6" id="KW-1133">Transmembrane helix</keyword>
<evidence type="ECO:0000256" key="6">
    <source>
        <dbReference type="SAM" id="Phobius"/>
    </source>
</evidence>
<dbReference type="GO" id="GO:0005886">
    <property type="term" value="C:plasma membrane"/>
    <property type="evidence" value="ECO:0007669"/>
    <property type="project" value="UniProtKB-SubCell"/>
</dbReference>
<evidence type="ECO:0000313" key="7">
    <source>
        <dbReference type="EMBL" id="BCG46903.1"/>
    </source>
</evidence>
<evidence type="ECO:0008006" key="9">
    <source>
        <dbReference type="Google" id="ProtNLM"/>
    </source>
</evidence>
<evidence type="ECO:0000313" key="8">
    <source>
        <dbReference type="Proteomes" id="UP000515472"/>
    </source>
</evidence>
<dbReference type="RefSeq" id="WP_185245004.1">
    <property type="nucleotide sequence ID" value="NZ_AP023213.1"/>
</dbReference>
<keyword evidence="5 6" id="KW-0472">Membrane</keyword>
<organism evidence="7 8">
    <name type="scientific">Citrifermentans bremense</name>
    <dbReference type="NCBI Taxonomy" id="60035"/>
    <lineage>
        <taxon>Bacteria</taxon>
        <taxon>Pseudomonadati</taxon>
        <taxon>Thermodesulfobacteriota</taxon>
        <taxon>Desulfuromonadia</taxon>
        <taxon>Geobacterales</taxon>
        <taxon>Geobacteraceae</taxon>
        <taxon>Citrifermentans</taxon>
    </lineage>
</organism>
<feature type="transmembrane region" description="Helical" evidence="6">
    <location>
        <begin position="154"/>
        <end position="176"/>
    </location>
</feature>
<sequence length="340" mass="36880">MFKEKPDKKLLVGLAVSAVCLLLLFRKIDFAKMAAAFAGMDTRYLAPALLLTFVSYFLRALRWKFLLEPIKKTRLSNLFPATLIGYMANNLLPARLGELVRAYVLGRKEGIETSAVFASLVVDRLCDGFTMFVVLLSAFFTVRLPAGREGMQQGLVTGGYLTFALYLAVLMFLTLLRRRTDWTLSIVSRLLAPFSANASLKASALLRSFISGIRVPAGAAGAAATAATSLLIWATAIWPLDLLLRAFGVELPLPASMFIMVFLVFAVMVPASPGFVGTHHLACVTALSAFDIAGERALSIAIVVHAMGFLPVIAAGLLCLWRDKLSLKQISENNESGART</sequence>
<keyword evidence="8" id="KW-1185">Reference proteome</keyword>
<dbReference type="Pfam" id="PF03706">
    <property type="entry name" value="LPG_synthase_TM"/>
    <property type="match status" value="1"/>
</dbReference>
<comment type="subcellular location">
    <subcellularLocation>
        <location evidence="1">Cell membrane</location>
        <topology evidence="1">Multi-pass membrane protein</topology>
    </subcellularLocation>
</comment>
<feature type="transmembrane region" description="Helical" evidence="6">
    <location>
        <begin position="251"/>
        <end position="269"/>
    </location>
</feature>
<feature type="transmembrane region" description="Helical" evidence="6">
    <location>
        <begin position="212"/>
        <end position="239"/>
    </location>
</feature>
<evidence type="ECO:0000256" key="3">
    <source>
        <dbReference type="ARBA" id="ARBA00022692"/>
    </source>
</evidence>
<dbReference type="AlphaFoldDB" id="A0A6S6LZA5"/>
<gene>
    <name evidence="7" type="ORF">GEOBRER4_n1719</name>
</gene>
<protein>
    <recommendedName>
        <fullName evidence="9">Flippase-like domain-containing protein</fullName>
    </recommendedName>
</protein>
<dbReference type="InterPro" id="IPR022791">
    <property type="entry name" value="L-PG_synthase/AglD"/>
</dbReference>
<evidence type="ECO:0000256" key="4">
    <source>
        <dbReference type="ARBA" id="ARBA00022989"/>
    </source>
</evidence>
<evidence type="ECO:0000256" key="5">
    <source>
        <dbReference type="ARBA" id="ARBA00023136"/>
    </source>
</evidence>
<feature type="transmembrane region" description="Helical" evidence="6">
    <location>
        <begin position="300"/>
        <end position="321"/>
    </location>
</feature>
<name>A0A6S6LZA5_9BACT</name>